<evidence type="ECO:0000256" key="1">
    <source>
        <dbReference type="SAM" id="MobiDB-lite"/>
    </source>
</evidence>
<evidence type="ECO:0008006" key="4">
    <source>
        <dbReference type="Google" id="ProtNLM"/>
    </source>
</evidence>
<dbReference type="Gene3D" id="1.20.120.490">
    <property type="entry name" value="Hypothetical protein TM1646-like domain"/>
    <property type="match status" value="1"/>
</dbReference>
<dbReference type="Pfam" id="PF03885">
    <property type="entry name" value="DUF327"/>
    <property type="match status" value="1"/>
</dbReference>
<evidence type="ECO:0000313" key="3">
    <source>
        <dbReference type="Proteomes" id="UP000067683"/>
    </source>
</evidence>
<dbReference type="EMBL" id="CP013659">
    <property type="protein sequence ID" value="ALS75354.1"/>
    <property type="molecule type" value="Genomic_DNA"/>
</dbReference>
<proteinExistence type="predicted"/>
<dbReference type="Proteomes" id="UP000067683">
    <property type="component" value="Chromosome"/>
</dbReference>
<feature type="compositionally biased region" description="Basic and acidic residues" evidence="1">
    <location>
        <begin position="1"/>
        <end position="10"/>
    </location>
</feature>
<dbReference type="RefSeq" id="WP_058382061.1">
    <property type="nucleotide sequence ID" value="NZ_CP013659.2"/>
</dbReference>
<feature type="region of interest" description="Disordered" evidence="1">
    <location>
        <begin position="1"/>
        <end position="23"/>
    </location>
</feature>
<dbReference type="STRING" id="200991.AUC31_09025"/>
<reference evidence="2" key="1">
    <citation type="submission" date="2016-01" db="EMBL/GenBank/DDBJ databases">
        <title>Complete genome of Planococcus rifietoensis type strain M8.</title>
        <authorList>
            <person name="See-Too W.S."/>
        </authorList>
    </citation>
    <scope>NUCLEOTIDE SEQUENCE [LARGE SCALE GENOMIC DNA]</scope>
    <source>
        <strain evidence="2">M8</strain>
    </source>
</reference>
<dbReference type="InterPro" id="IPR005585">
    <property type="entry name" value="DUF327"/>
</dbReference>
<organism evidence="2 3">
    <name type="scientific">Planococcus rifietoensis</name>
    <dbReference type="NCBI Taxonomy" id="200991"/>
    <lineage>
        <taxon>Bacteria</taxon>
        <taxon>Bacillati</taxon>
        <taxon>Bacillota</taxon>
        <taxon>Bacilli</taxon>
        <taxon>Bacillales</taxon>
        <taxon>Caryophanaceae</taxon>
        <taxon>Planococcus</taxon>
    </lineage>
</organism>
<protein>
    <recommendedName>
        <fullName evidence="4">UDP-N-acetylenolpyruvoylglucosamine reductase</fullName>
    </recommendedName>
</protein>
<name>A0A0U2YL63_9BACL</name>
<dbReference type="SUPFAM" id="SSF158397">
    <property type="entry name" value="TM1646-like"/>
    <property type="match status" value="1"/>
</dbReference>
<evidence type="ECO:0000313" key="2">
    <source>
        <dbReference type="EMBL" id="ALS75354.1"/>
    </source>
</evidence>
<accession>A0A0U2YL63</accession>
<sequence length="144" mass="15844">MRIDAARPRPSEQPNTAIAKPPGGAFAEAMKQSRTELRRDALTPLLANVEKSGKRLAEHRTLQNLVAYKQSIKQFLGESLRHGLQLSDQAASGFGEGAPPQQIVKVIDEKVIALQDQLLDNEVEYIGILETVGEIKGLLLNLYM</sequence>
<dbReference type="KEGG" id="prt:AUC31_09025"/>
<gene>
    <name evidence="2" type="ORF">AUC31_09025</name>
</gene>
<dbReference type="AlphaFoldDB" id="A0A0U2YL63"/>
<keyword evidence="3" id="KW-1185">Reference proteome</keyword>
<dbReference type="InterPro" id="IPR024042">
    <property type="entry name" value="TM1646-like_dom_sf"/>
</dbReference>